<dbReference type="Gene3D" id="1.10.10.60">
    <property type="entry name" value="Homeodomain-like"/>
    <property type="match status" value="1"/>
</dbReference>
<dbReference type="InterPro" id="IPR048683">
    <property type="entry name" value="Sf6_terminase"/>
</dbReference>
<dbReference type="Pfam" id="PF20901">
    <property type="entry name" value="Sf6_terminase"/>
    <property type="match status" value="1"/>
</dbReference>
<organism evidence="1 2">
    <name type="scientific">Sphingobacterium hotanense</name>
    <dbReference type="NCBI Taxonomy" id="649196"/>
    <lineage>
        <taxon>Bacteria</taxon>
        <taxon>Pseudomonadati</taxon>
        <taxon>Bacteroidota</taxon>
        <taxon>Sphingobacteriia</taxon>
        <taxon>Sphingobacteriales</taxon>
        <taxon>Sphingobacteriaceae</taxon>
        <taxon>Sphingobacterium</taxon>
    </lineage>
</organism>
<name>A0ABT7NQ94_9SPHI</name>
<comment type="caution">
    <text evidence="1">The sequence shown here is derived from an EMBL/GenBank/DDBJ whole genome shotgun (WGS) entry which is preliminary data.</text>
</comment>
<keyword evidence="2" id="KW-1185">Reference proteome</keyword>
<protein>
    <recommendedName>
        <fullName evidence="3">Terminase small subunit protein</fullName>
    </recommendedName>
</protein>
<gene>
    <name evidence="1" type="ORF">HX018_14255</name>
</gene>
<evidence type="ECO:0000313" key="1">
    <source>
        <dbReference type="EMBL" id="MDM1049402.1"/>
    </source>
</evidence>
<evidence type="ECO:0000313" key="2">
    <source>
        <dbReference type="Proteomes" id="UP001170954"/>
    </source>
</evidence>
<reference evidence="1" key="1">
    <citation type="submission" date="2020-06" db="EMBL/GenBank/DDBJ databases">
        <authorList>
            <person name="Dong N."/>
        </authorList>
    </citation>
    <scope>NUCLEOTIDE SEQUENCE</scope>
    <source>
        <strain evidence="1">R1692</strain>
    </source>
</reference>
<accession>A0ABT7NQ94</accession>
<dbReference type="Proteomes" id="UP001170954">
    <property type="component" value="Unassembled WGS sequence"/>
</dbReference>
<proteinExistence type="predicted"/>
<reference evidence="1" key="2">
    <citation type="journal article" date="2022" name="Sci. Total Environ.">
        <title>Prevalence, transmission, and molecular epidemiology of tet(X)-positive bacteria among humans, animals, and environmental niches in China: An epidemiological, and genomic-based study.</title>
        <authorList>
            <person name="Dong N."/>
            <person name="Zeng Y."/>
            <person name="Cai C."/>
            <person name="Sun C."/>
            <person name="Lu J."/>
            <person name="Liu C."/>
            <person name="Zhou H."/>
            <person name="Sun Q."/>
            <person name="Shu L."/>
            <person name="Wang H."/>
            <person name="Wang Y."/>
            <person name="Wang S."/>
            <person name="Wu C."/>
            <person name="Chan E.W."/>
            <person name="Chen G."/>
            <person name="Shen Z."/>
            <person name="Chen S."/>
            <person name="Zhang R."/>
        </authorList>
    </citation>
    <scope>NUCLEOTIDE SEQUENCE</scope>
    <source>
        <strain evidence="1">R1692</strain>
    </source>
</reference>
<sequence>MANPRELSDEEKKQVLEYVLEEIALSSVSLRKATKSAIGFFKLDNLSPSTVLNWIEAFEKHEQYARAREDRADNIFEEILDIVDCEDHDMGIDEKGNPRVNHDVIQRDRLRVDARKWMLGKMQPKKYGDKLDVTSDGEKLEGGVTIFQLPDNGRD</sequence>
<dbReference type="RefSeq" id="WP_286651835.1">
    <property type="nucleotide sequence ID" value="NZ_JACAGK010000045.1"/>
</dbReference>
<dbReference type="EMBL" id="JACAGK010000045">
    <property type="protein sequence ID" value="MDM1049402.1"/>
    <property type="molecule type" value="Genomic_DNA"/>
</dbReference>
<evidence type="ECO:0008006" key="3">
    <source>
        <dbReference type="Google" id="ProtNLM"/>
    </source>
</evidence>